<evidence type="ECO:0000256" key="3">
    <source>
        <dbReference type="ARBA" id="ARBA00022801"/>
    </source>
</evidence>
<evidence type="ECO:0000313" key="8">
    <source>
        <dbReference type="Proteomes" id="UP000325289"/>
    </source>
</evidence>
<keyword evidence="3" id="KW-0378">Hydrolase</keyword>
<feature type="transmembrane region" description="Helical" evidence="6">
    <location>
        <begin position="102"/>
        <end position="119"/>
    </location>
</feature>
<protein>
    <submittedName>
        <fullName evidence="7">Ceramidase</fullName>
    </submittedName>
</protein>
<keyword evidence="4 6" id="KW-1133">Transmembrane helix</keyword>
<evidence type="ECO:0000256" key="5">
    <source>
        <dbReference type="ARBA" id="ARBA00023136"/>
    </source>
</evidence>
<dbReference type="AlphaFoldDB" id="A0A1I1X295"/>
<organism evidence="7 8">
    <name type="scientific">Roseivivax sediminis</name>
    <dbReference type="NCBI Taxonomy" id="936889"/>
    <lineage>
        <taxon>Bacteria</taxon>
        <taxon>Pseudomonadati</taxon>
        <taxon>Pseudomonadota</taxon>
        <taxon>Alphaproteobacteria</taxon>
        <taxon>Rhodobacterales</taxon>
        <taxon>Roseobacteraceae</taxon>
        <taxon>Roseivivax</taxon>
    </lineage>
</organism>
<dbReference type="InterPro" id="IPR008901">
    <property type="entry name" value="ACER"/>
</dbReference>
<dbReference type="EMBL" id="FOMS01000005">
    <property type="protein sequence ID" value="SFE01487.1"/>
    <property type="molecule type" value="Genomic_DNA"/>
</dbReference>
<gene>
    <name evidence="7" type="ORF">SAMN04515678_105205</name>
</gene>
<proteinExistence type="predicted"/>
<evidence type="ECO:0000256" key="6">
    <source>
        <dbReference type="SAM" id="Phobius"/>
    </source>
</evidence>
<keyword evidence="2 6" id="KW-0812">Transmembrane</keyword>
<accession>A0A1I1X295</accession>
<feature type="transmembrane region" description="Helical" evidence="6">
    <location>
        <begin position="131"/>
        <end position="149"/>
    </location>
</feature>
<dbReference type="GO" id="GO:0006672">
    <property type="term" value="P:ceramide metabolic process"/>
    <property type="evidence" value="ECO:0007669"/>
    <property type="project" value="InterPro"/>
</dbReference>
<feature type="transmembrane region" description="Helical" evidence="6">
    <location>
        <begin position="71"/>
        <end position="90"/>
    </location>
</feature>
<evidence type="ECO:0000256" key="2">
    <source>
        <dbReference type="ARBA" id="ARBA00022692"/>
    </source>
</evidence>
<dbReference type="Proteomes" id="UP000325289">
    <property type="component" value="Unassembled WGS sequence"/>
</dbReference>
<dbReference type="Pfam" id="PF05875">
    <property type="entry name" value="Ceramidase"/>
    <property type="match status" value="1"/>
</dbReference>
<keyword evidence="5 6" id="KW-0472">Membrane</keyword>
<name>A0A1I1X295_9RHOB</name>
<feature type="transmembrane region" description="Helical" evidence="6">
    <location>
        <begin position="48"/>
        <end position="65"/>
    </location>
</feature>
<sequence>MDWTTAVDGYCERLGPGLWSEPVNAVTNLAFMFAALWVWPKTAGLPKARALAAVLVLIGIGSGLFHTVAQAWAGMADVLPILGFIVLYIYAAHREFWGQGRFAAGVCTLVSVPAMMALAEVLPFRDVLGGSAAYVPVPLLIFAHAALLARRAPETARGLALGAGLLCVSIAFRTLDAPLCGALPVGTHFLWHILNAAMLAWMILVLRAHVLASGGARG</sequence>
<reference evidence="7 8" key="1">
    <citation type="submission" date="2016-10" db="EMBL/GenBank/DDBJ databases">
        <authorList>
            <person name="Varghese N."/>
            <person name="Submissions S."/>
        </authorList>
    </citation>
    <scope>NUCLEOTIDE SEQUENCE [LARGE SCALE GENOMIC DNA]</scope>
    <source>
        <strain evidence="8">YIM D21,KCTC 23444,ACCC 10710</strain>
    </source>
</reference>
<evidence type="ECO:0000256" key="4">
    <source>
        <dbReference type="ARBA" id="ARBA00022989"/>
    </source>
</evidence>
<evidence type="ECO:0000313" key="7">
    <source>
        <dbReference type="EMBL" id="SFE01487.1"/>
    </source>
</evidence>
<dbReference type="OrthoDB" id="277121at2"/>
<dbReference type="RefSeq" id="WP_149755730.1">
    <property type="nucleotide sequence ID" value="NZ_FOMS01000005.1"/>
</dbReference>
<feature type="transmembrane region" description="Helical" evidence="6">
    <location>
        <begin position="189"/>
        <end position="210"/>
    </location>
</feature>
<feature type="transmembrane region" description="Helical" evidence="6">
    <location>
        <begin position="156"/>
        <end position="174"/>
    </location>
</feature>
<feature type="transmembrane region" description="Helical" evidence="6">
    <location>
        <begin position="22"/>
        <end position="39"/>
    </location>
</feature>
<comment type="subcellular location">
    <subcellularLocation>
        <location evidence="1">Membrane</location>
        <topology evidence="1">Multi-pass membrane protein</topology>
    </subcellularLocation>
</comment>
<keyword evidence="8" id="KW-1185">Reference proteome</keyword>
<dbReference type="GO" id="GO:0016811">
    <property type="term" value="F:hydrolase activity, acting on carbon-nitrogen (but not peptide) bonds, in linear amides"/>
    <property type="evidence" value="ECO:0007669"/>
    <property type="project" value="InterPro"/>
</dbReference>
<dbReference type="GO" id="GO:0016020">
    <property type="term" value="C:membrane"/>
    <property type="evidence" value="ECO:0007669"/>
    <property type="project" value="UniProtKB-SubCell"/>
</dbReference>
<evidence type="ECO:0000256" key="1">
    <source>
        <dbReference type="ARBA" id="ARBA00004141"/>
    </source>
</evidence>